<dbReference type="Proteomes" id="UP000541610">
    <property type="component" value="Unassembled WGS sequence"/>
</dbReference>
<dbReference type="Pfam" id="PF00583">
    <property type="entry name" value="Acetyltransf_1"/>
    <property type="match status" value="1"/>
</dbReference>
<dbReference type="SUPFAM" id="SSF55729">
    <property type="entry name" value="Acyl-CoA N-acyltransferases (Nat)"/>
    <property type="match status" value="3"/>
</dbReference>
<dbReference type="OrthoDB" id="2583774at2759"/>
<gene>
    <name evidence="2" type="ORF">FOZ60_017328</name>
</gene>
<dbReference type="EMBL" id="JABANP010000098">
    <property type="protein sequence ID" value="KAF4690477.1"/>
    <property type="molecule type" value="Genomic_DNA"/>
</dbReference>
<dbReference type="GO" id="GO:0016747">
    <property type="term" value="F:acyltransferase activity, transferring groups other than amino-acyl groups"/>
    <property type="evidence" value="ECO:0007669"/>
    <property type="project" value="InterPro"/>
</dbReference>
<sequence length="370" mass="42014">MLFGTTAARLWNSRMFVAVDPKAPDGRNVVGYVEWSVAYPAPLCVQSALSETEKRGRVVYIMQVQVRKDWRNKKVGSMMLPKALEHIHWNWPSAVGVHLTVKRANKYAIKLYEKFNFTHVGECSESLVMLYKYPNLFSMIRIMENGDSIMLAVDDVVGYLESTADYPLPLCVKSALSDKEMRSILVYLLRVKVREDWQNKKVGSTMLPGALEDVSMGHGNIRRTWPSAVGVHLLVVDDNHFAIKLYEKLNFTDNVVGYVESTAEYPLPLCIETTLSDKEKRGMVIYILRVKVREDWQNKKVGTMMLPRALKNVEVEGTNDHAIKLYEKFNFTYVGEVEARLDNYHTSATTRVGLACVALFVQEQLCGGMG</sequence>
<name>A0A7J6P3R4_PEROL</name>
<organism evidence="2 3">
    <name type="scientific">Perkinsus olseni</name>
    <name type="common">Perkinsus atlanticus</name>
    <dbReference type="NCBI Taxonomy" id="32597"/>
    <lineage>
        <taxon>Eukaryota</taxon>
        <taxon>Sar</taxon>
        <taxon>Alveolata</taxon>
        <taxon>Perkinsozoa</taxon>
        <taxon>Perkinsea</taxon>
        <taxon>Perkinsida</taxon>
        <taxon>Perkinsidae</taxon>
        <taxon>Perkinsus</taxon>
    </lineage>
</organism>
<evidence type="ECO:0000259" key="1">
    <source>
        <dbReference type="Pfam" id="PF00583"/>
    </source>
</evidence>
<dbReference type="PANTHER" id="PTHR43617">
    <property type="entry name" value="L-AMINO ACID N-ACETYLTRANSFERASE"/>
    <property type="match status" value="1"/>
</dbReference>
<dbReference type="InterPro" id="IPR050276">
    <property type="entry name" value="MshD_Acetyltransferase"/>
</dbReference>
<evidence type="ECO:0000313" key="2">
    <source>
        <dbReference type="EMBL" id="KAF4690477.1"/>
    </source>
</evidence>
<dbReference type="InterPro" id="IPR016181">
    <property type="entry name" value="Acyl_CoA_acyltransferase"/>
</dbReference>
<accession>A0A7J6P3R4</accession>
<reference evidence="2 3" key="1">
    <citation type="submission" date="2020-04" db="EMBL/GenBank/DDBJ databases">
        <title>Perkinsus olseni comparative genomics.</title>
        <authorList>
            <person name="Bogema D.R."/>
        </authorList>
    </citation>
    <scope>NUCLEOTIDE SEQUENCE [LARGE SCALE GENOMIC DNA]</scope>
    <source>
        <strain evidence="2">00978-12</strain>
    </source>
</reference>
<protein>
    <recommendedName>
        <fullName evidence="1">N-acetyltransferase domain-containing protein</fullName>
    </recommendedName>
</protein>
<evidence type="ECO:0000313" key="3">
    <source>
        <dbReference type="Proteomes" id="UP000541610"/>
    </source>
</evidence>
<dbReference type="AlphaFoldDB" id="A0A7J6P3R4"/>
<proteinExistence type="predicted"/>
<feature type="domain" description="N-acetyltransferase" evidence="1">
    <location>
        <begin position="12"/>
        <end position="117"/>
    </location>
</feature>
<dbReference type="InterPro" id="IPR000182">
    <property type="entry name" value="GNAT_dom"/>
</dbReference>
<dbReference type="PANTHER" id="PTHR43617:SF34">
    <property type="entry name" value="PUTATIVE-RELATED"/>
    <property type="match status" value="1"/>
</dbReference>
<dbReference type="Gene3D" id="3.40.630.30">
    <property type="match status" value="3"/>
</dbReference>
<comment type="caution">
    <text evidence="2">The sequence shown here is derived from an EMBL/GenBank/DDBJ whole genome shotgun (WGS) entry which is preliminary data.</text>
</comment>